<keyword evidence="1" id="KW-0175">Coiled coil</keyword>
<evidence type="ECO:0000256" key="2">
    <source>
        <dbReference type="SAM" id="MobiDB-lite"/>
    </source>
</evidence>
<keyword evidence="4" id="KW-1185">Reference proteome</keyword>
<dbReference type="RefSeq" id="WP_090613718.1">
    <property type="nucleotide sequence ID" value="NZ_CP067124.1"/>
</dbReference>
<reference evidence="3 4" key="1">
    <citation type="submission" date="2016-10" db="EMBL/GenBank/DDBJ databases">
        <authorList>
            <person name="de Groot N.N."/>
        </authorList>
    </citation>
    <scope>NUCLEOTIDE SEQUENCE [LARGE SCALE GENOMIC DNA]</scope>
    <source>
        <strain evidence="3 4">DSM 8512</strain>
    </source>
</reference>
<dbReference type="Proteomes" id="UP000199054">
    <property type="component" value="Unassembled WGS sequence"/>
</dbReference>
<evidence type="ECO:0000256" key="1">
    <source>
        <dbReference type="SAM" id="Coils"/>
    </source>
</evidence>
<organism evidence="3 4">
    <name type="scientific">Paracoccus alcaliphilus</name>
    <dbReference type="NCBI Taxonomy" id="34002"/>
    <lineage>
        <taxon>Bacteria</taxon>
        <taxon>Pseudomonadati</taxon>
        <taxon>Pseudomonadota</taxon>
        <taxon>Alphaproteobacteria</taxon>
        <taxon>Rhodobacterales</taxon>
        <taxon>Paracoccaceae</taxon>
        <taxon>Paracoccus</taxon>
    </lineage>
</organism>
<feature type="region of interest" description="Disordered" evidence="2">
    <location>
        <begin position="165"/>
        <end position="204"/>
    </location>
</feature>
<proteinExistence type="predicted"/>
<accession>A0A1H8KDW7</accession>
<gene>
    <name evidence="3" type="ORF">SAMN04489859_102168</name>
</gene>
<name>A0A1H8KDW7_9RHOB</name>
<dbReference type="EMBL" id="FODE01000021">
    <property type="protein sequence ID" value="SEN90618.1"/>
    <property type="molecule type" value="Genomic_DNA"/>
</dbReference>
<dbReference type="STRING" id="34002.SAMN04489859_102168"/>
<dbReference type="AlphaFoldDB" id="A0A1H8KDW7"/>
<feature type="coiled-coil region" evidence="1">
    <location>
        <begin position="112"/>
        <end position="139"/>
    </location>
</feature>
<protein>
    <submittedName>
        <fullName evidence="3">Colicin import membrane protein</fullName>
    </submittedName>
</protein>
<evidence type="ECO:0000313" key="4">
    <source>
        <dbReference type="Proteomes" id="UP000199054"/>
    </source>
</evidence>
<evidence type="ECO:0000313" key="3">
    <source>
        <dbReference type="EMBL" id="SEN90618.1"/>
    </source>
</evidence>
<dbReference type="OrthoDB" id="7778894at2"/>
<sequence length="204" mass="21487">MPKLKALRGAIGSYGRVAAGGIIEVDQAHADKLIKAGNFVAATQKDVAAAQKAQKAALALAVPGAGPGFMPMPKQPASVDRLSQMVERGDISRDKAKELVSLELSLSTNEVRAFIQKEADEITAQIDAARRDIDARAQELDAREATMAARAQELDKREADIADREKAVEAADEKAKADAEVKAKADADAKAKADAEAKAAKASK</sequence>